<organism evidence="2">
    <name type="scientific">Ixodes ricinus</name>
    <name type="common">Common tick</name>
    <name type="synonym">Acarus ricinus</name>
    <dbReference type="NCBI Taxonomy" id="34613"/>
    <lineage>
        <taxon>Eukaryota</taxon>
        <taxon>Metazoa</taxon>
        <taxon>Ecdysozoa</taxon>
        <taxon>Arthropoda</taxon>
        <taxon>Chelicerata</taxon>
        <taxon>Arachnida</taxon>
        <taxon>Acari</taxon>
        <taxon>Parasitiformes</taxon>
        <taxon>Ixodida</taxon>
        <taxon>Ixodoidea</taxon>
        <taxon>Ixodidae</taxon>
        <taxon>Ixodinae</taxon>
        <taxon>Ixodes</taxon>
    </lineage>
</organism>
<protein>
    <submittedName>
        <fullName evidence="2">Putative salivary lipocalin</fullName>
    </submittedName>
</protein>
<evidence type="ECO:0000256" key="1">
    <source>
        <dbReference type="SAM" id="SignalP"/>
    </source>
</evidence>
<dbReference type="PROSITE" id="PS51257">
    <property type="entry name" value="PROKAR_LIPOPROTEIN"/>
    <property type="match status" value="1"/>
</dbReference>
<dbReference type="InterPro" id="IPR002970">
    <property type="entry name" value="Tick_his-bd"/>
</dbReference>
<evidence type="ECO:0000313" key="2">
    <source>
        <dbReference type="EMBL" id="JAA71722.1"/>
    </source>
</evidence>
<keyword evidence="1" id="KW-0732">Signal</keyword>
<dbReference type="GO" id="GO:0030682">
    <property type="term" value="P:symbiont-mediated perturbation of host defenses"/>
    <property type="evidence" value="ECO:0007669"/>
    <property type="project" value="InterPro"/>
</dbReference>
<proteinExistence type="evidence at transcript level"/>
<dbReference type="InterPro" id="IPR012674">
    <property type="entry name" value="Calycin"/>
</dbReference>
<dbReference type="GO" id="GO:0043176">
    <property type="term" value="F:amine binding"/>
    <property type="evidence" value="ECO:0007669"/>
    <property type="project" value="InterPro"/>
</dbReference>
<dbReference type="Pfam" id="PF02098">
    <property type="entry name" value="His_binding"/>
    <property type="match status" value="1"/>
</dbReference>
<feature type="signal peptide" evidence="1">
    <location>
        <begin position="1"/>
        <end position="20"/>
    </location>
</feature>
<dbReference type="SUPFAM" id="SSF50814">
    <property type="entry name" value="Lipocalins"/>
    <property type="match status" value="1"/>
</dbReference>
<dbReference type="AlphaFoldDB" id="A0A0K8RKV3"/>
<feature type="chain" id="PRO_5005518511" evidence="1">
    <location>
        <begin position="21"/>
        <end position="206"/>
    </location>
</feature>
<name>A0A0K8RKV3_IXORI</name>
<sequence>MKTFIRVALAVLCVFTSCNAEEQCDCTPEGILETISDVLEYRGAWDFLTSSKTLYLMYIPMNLSIGSIQCVISTLEKKAPSFPNVHRWILYIDAFKGDEWQKKSVLLTMQNKTASRSSSSFTTKAFPRFGDKFPVVFVDSKCLIFRILSYNFGGRTGCAWWVKESDKDNRLWHCYLIFEFFCGVSHRQIYNKEACAHAKKKNKMPQ</sequence>
<accession>A0A0K8RKV3</accession>
<dbReference type="Gene3D" id="2.40.128.20">
    <property type="match status" value="1"/>
</dbReference>
<reference evidence="2" key="1">
    <citation type="submission" date="2012-12" db="EMBL/GenBank/DDBJ databases">
        <title>Identification and characterization of a phenylalanine ammonia-lyase gene family in Isatis indigotica Fort.</title>
        <authorList>
            <person name="Liu Q."/>
            <person name="Chen J."/>
            <person name="Zhou X."/>
            <person name="Di P."/>
            <person name="Xiao Y."/>
            <person name="Xuan H."/>
            <person name="Zhang L."/>
            <person name="Chen W."/>
        </authorList>
    </citation>
    <scope>NUCLEOTIDE SEQUENCE</scope>
    <source>
        <tissue evidence="2">Salivary gland</tissue>
    </source>
</reference>
<dbReference type="EMBL" id="GADI01002086">
    <property type="protein sequence ID" value="JAA71722.1"/>
    <property type="molecule type" value="mRNA"/>
</dbReference>